<dbReference type="Proteomes" id="UP001297600">
    <property type="component" value="Unassembled WGS sequence"/>
</dbReference>
<reference evidence="1 2" key="1">
    <citation type="submission" date="2022-02" db="EMBL/GenBank/DDBJ databases">
        <title>Mesosutterella porci, a novel member of the family Sutterellaceae from pig feces.</title>
        <authorList>
            <person name="Wylensek D."/>
            <person name="Clavel T."/>
        </authorList>
    </citation>
    <scope>NUCLEOTIDE SEQUENCE [LARGE SCALE GENOMIC DNA]</scope>
    <source>
        <strain evidence="2">oilRF-744-wt-GAM-9</strain>
    </source>
</reference>
<gene>
    <name evidence="1" type="ORF">MAF45_09635</name>
</gene>
<comment type="caution">
    <text evidence="1">The sequence shown here is derived from an EMBL/GenBank/DDBJ whole genome shotgun (WGS) entry which is preliminary data.</text>
</comment>
<accession>A0ABS9MTQ1</accession>
<dbReference type="RefSeq" id="WP_237980130.1">
    <property type="nucleotide sequence ID" value="NZ_JAKNCT010000012.1"/>
</dbReference>
<evidence type="ECO:0000313" key="1">
    <source>
        <dbReference type="EMBL" id="MCG5031699.1"/>
    </source>
</evidence>
<sequence length="220" mass="24459">MSNFIFHAEVVPVLKALAGFTARNDIRWYLNGIHCVQEGASVRLEASDSHSVARVTVAGVYIDMPAPELILSPAGMARLEEQNFYTDLELNPSCYQLIGESLPDVPVQCRAKYPDLAKAEKEVRDRFDPAAGYTHSFKLKLLQPILKAKKHISARKRADSTDADRLITLTMRGLRRDDVDRYGKQYGGALEFSFPVSIMPANAASDFSGLVLSVADEERR</sequence>
<name>A0ABS9MTQ1_9BURK</name>
<organism evidence="1 2">
    <name type="scientific">Mesosutterella porci</name>
    <dbReference type="NCBI Taxonomy" id="2915351"/>
    <lineage>
        <taxon>Bacteria</taxon>
        <taxon>Pseudomonadati</taxon>
        <taxon>Pseudomonadota</taxon>
        <taxon>Betaproteobacteria</taxon>
        <taxon>Burkholderiales</taxon>
        <taxon>Sutterellaceae</taxon>
        <taxon>Mesosutterella</taxon>
    </lineage>
</organism>
<proteinExistence type="predicted"/>
<keyword evidence="2" id="KW-1185">Reference proteome</keyword>
<evidence type="ECO:0000313" key="2">
    <source>
        <dbReference type="Proteomes" id="UP001297600"/>
    </source>
</evidence>
<dbReference type="EMBL" id="JAKNCT010000012">
    <property type="protein sequence ID" value="MCG5031699.1"/>
    <property type="molecule type" value="Genomic_DNA"/>
</dbReference>
<protein>
    <submittedName>
        <fullName evidence="1">Uncharacterized protein</fullName>
    </submittedName>
</protein>